<name>A0ABR8P9W6_9LACO</name>
<evidence type="ECO:0000313" key="2">
    <source>
        <dbReference type="Proteomes" id="UP000704341"/>
    </source>
</evidence>
<gene>
    <name evidence="1" type="ORF">DTK66_10685</name>
</gene>
<evidence type="ECO:0008006" key="3">
    <source>
        <dbReference type="Google" id="ProtNLM"/>
    </source>
</evidence>
<dbReference type="EMBL" id="QORN01000061">
    <property type="protein sequence ID" value="MBD5807535.1"/>
    <property type="molecule type" value="Genomic_DNA"/>
</dbReference>
<comment type="caution">
    <text evidence="1">The sequence shown here is derived from an EMBL/GenBank/DDBJ whole genome shotgun (WGS) entry which is preliminary data.</text>
</comment>
<keyword evidence="2" id="KW-1185">Reference proteome</keyword>
<reference evidence="1 2" key="1">
    <citation type="submission" date="2018-07" db="EMBL/GenBank/DDBJ databases">
        <title>Phylogenomic Insights into understanding Host Adaptation of Lactobacillus reuteri by a novel species, Lactobacillus spp. M31.</title>
        <authorList>
            <person name="Sharma S."/>
            <person name="Patil P."/>
            <person name="Korpole S."/>
            <person name="Patil P.B."/>
        </authorList>
    </citation>
    <scope>NUCLEOTIDE SEQUENCE [LARGE SCALE GENOMIC DNA]</scope>
    <source>
        <strain evidence="1 2">M31</strain>
    </source>
</reference>
<dbReference type="RefSeq" id="WP_153931448.1">
    <property type="nucleotide sequence ID" value="NZ_QORN01000061.1"/>
</dbReference>
<dbReference type="Proteomes" id="UP000704341">
    <property type="component" value="Unassembled WGS sequence"/>
</dbReference>
<protein>
    <recommendedName>
        <fullName evidence="3">dUTPase</fullName>
    </recommendedName>
</protein>
<organism evidence="1 2">
    <name type="scientific">Limosilactobacillus walteri</name>
    <dbReference type="NCBI Taxonomy" id="2268022"/>
    <lineage>
        <taxon>Bacteria</taxon>
        <taxon>Bacillati</taxon>
        <taxon>Bacillota</taxon>
        <taxon>Bacilli</taxon>
        <taxon>Lactobacillales</taxon>
        <taxon>Lactobacillaceae</taxon>
        <taxon>Limosilactobacillus</taxon>
    </lineage>
</organism>
<accession>A0ABR8P9W6</accession>
<proteinExistence type="predicted"/>
<sequence>MLDITKMLHQIIDLELQIDQEKELMIGPETRKQTIFVDLDLALSDMAEAAGWYKVVVPEQIDKEKLLATYVRSLALILLFSAKMQWTHLVVLDEENWQRITTAKKSTKLTDLNKSYLAIKHFLSNAYFNHQQESYRHAWHLLLKVGIVDWQLPPAQIATAYQQMIAEYGK</sequence>
<evidence type="ECO:0000313" key="1">
    <source>
        <dbReference type="EMBL" id="MBD5807535.1"/>
    </source>
</evidence>